<keyword evidence="4" id="KW-0342">GTP-binding</keyword>
<comment type="similarity">
    <text evidence="1">Belongs to the SIMIBI class G3E GTPase family. ArgK/MeaB subfamily.</text>
</comment>
<dbReference type="AlphaFoldDB" id="A0A3P3XHQ9"/>
<dbReference type="PANTHER" id="PTHR43087:SF1">
    <property type="entry name" value="LAO_AO TRANSPORT SYSTEM ATPASE"/>
    <property type="match status" value="1"/>
</dbReference>
<organism evidence="8">
    <name type="scientific">uncultured spirochete</name>
    <dbReference type="NCBI Taxonomy" id="156406"/>
    <lineage>
        <taxon>Bacteria</taxon>
        <taxon>Pseudomonadati</taxon>
        <taxon>Spirochaetota</taxon>
        <taxon>Spirochaetia</taxon>
        <taxon>Spirochaetales</taxon>
        <taxon>environmental samples</taxon>
    </lineage>
</organism>
<dbReference type="InterPro" id="IPR005129">
    <property type="entry name" value="GTPase_ArgK"/>
</dbReference>
<dbReference type="EC" id="3.6.-.-" evidence="8"/>
<dbReference type="PANTHER" id="PTHR43087">
    <property type="entry name" value="LYSINE/ARGININE/ORNITHINE TRANSPORT SYSTEM KINASE"/>
    <property type="match status" value="1"/>
</dbReference>
<dbReference type="InterPro" id="IPR003593">
    <property type="entry name" value="AAA+_ATPase"/>
</dbReference>
<accession>A0A3P3XHQ9</accession>
<evidence type="ECO:0000256" key="1">
    <source>
        <dbReference type="ARBA" id="ARBA00009625"/>
    </source>
</evidence>
<feature type="domain" description="AAA+ ATPase" evidence="7">
    <location>
        <begin position="43"/>
        <end position="187"/>
    </location>
</feature>
<name>A0A3P3XHQ9_9SPIR</name>
<proteinExistence type="inferred from homology"/>
<evidence type="ECO:0000313" key="8">
    <source>
        <dbReference type="EMBL" id="SLM10948.1"/>
    </source>
</evidence>
<keyword evidence="2" id="KW-0547">Nucleotide-binding</keyword>
<evidence type="ECO:0000256" key="2">
    <source>
        <dbReference type="ARBA" id="ARBA00022741"/>
    </source>
</evidence>
<dbReference type="Gene3D" id="3.40.50.300">
    <property type="entry name" value="P-loop containing nucleotide triphosphate hydrolases"/>
    <property type="match status" value="1"/>
</dbReference>
<dbReference type="InterPro" id="IPR027417">
    <property type="entry name" value="P-loop_NTPase"/>
</dbReference>
<sequence>MYDLIRRCIEGDVRAVARLITLLESGDREAYAALYRLKDHAGRAQVIGITGPPGAGKSTLADKLIAQFRSRGLKVGVLAVDPSSPFSGGAILGDRLRMQGHATDPGVFIRSLAARGSLGGISKATHAAIRVLDAAGYDIVLVETVGVGQSEIDIVRVADMVVLVSVPGLGDDIQVIKAGIMEIGDIFVVNKADRDGADRVVREIRAMLELQAQLKRGQTPEGGPDTLAARAPEFLHHTGLAEGWQPKAGNESGAPGEKESITTPKPGVLPEAGTVSAALVNQEAGTISAALIIPPVLKTIAETGDGVKELADAIFSHFETLSRTGELERKRLESIRYQLGQFVSNEIVHLMSLPELAAAQDELAHKVFSRKMDVYSAGIALFHTIIEQGASHEHPQA</sequence>
<dbReference type="NCBIfam" id="TIGR00750">
    <property type="entry name" value="lao"/>
    <property type="match status" value="1"/>
</dbReference>
<evidence type="ECO:0000256" key="3">
    <source>
        <dbReference type="ARBA" id="ARBA00022801"/>
    </source>
</evidence>
<evidence type="ECO:0000259" key="7">
    <source>
        <dbReference type="SMART" id="SM00382"/>
    </source>
</evidence>
<dbReference type="GO" id="GO:0005525">
    <property type="term" value="F:GTP binding"/>
    <property type="evidence" value="ECO:0007669"/>
    <property type="project" value="UniProtKB-KW"/>
</dbReference>
<feature type="region of interest" description="Disordered" evidence="6">
    <location>
        <begin position="240"/>
        <end position="269"/>
    </location>
</feature>
<dbReference type="SUPFAM" id="SSF52540">
    <property type="entry name" value="P-loop containing nucleoside triphosphate hydrolases"/>
    <property type="match status" value="1"/>
</dbReference>
<protein>
    <submittedName>
        <fullName evidence="8">Putative enzyme</fullName>
        <ecNumber evidence="8">3.6.-.-</ecNumber>
    </submittedName>
</protein>
<dbReference type="InterPro" id="IPR052040">
    <property type="entry name" value="GTPase/Isobutyryl-CoA_mutase"/>
</dbReference>
<evidence type="ECO:0000256" key="6">
    <source>
        <dbReference type="SAM" id="MobiDB-lite"/>
    </source>
</evidence>
<reference evidence="8" key="1">
    <citation type="submission" date="2017-02" db="EMBL/GenBank/DDBJ databases">
        <authorList>
            <person name="Regsiter A."/>
            <person name="William W."/>
        </authorList>
    </citation>
    <scope>NUCLEOTIDE SEQUENCE</scope>
    <source>
        <strain evidence="8">Bib</strain>
    </source>
</reference>
<keyword evidence="5" id="KW-0143">Chaperone</keyword>
<evidence type="ECO:0000256" key="4">
    <source>
        <dbReference type="ARBA" id="ARBA00023134"/>
    </source>
</evidence>
<dbReference type="SMART" id="SM00382">
    <property type="entry name" value="AAA"/>
    <property type="match status" value="1"/>
</dbReference>
<dbReference type="EMBL" id="FWDM01000007">
    <property type="protein sequence ID" value="SLM10948.1"/>
    <property type="molecule type" value="Genomic_DNA"/>
</dbReference>
<dbReference type="Pfam" id="PF03308">
    <property type="entry name" value="MeaB"/>
    <property type="match status" value="2"/>
</dbReference>
<keyword evidence="3 8" id="KW-0378">Hydrolase</keyword>
<dbReference type="GO" id="GO:0003924">
    <property type="term" value="F:GTPase activity"/>
    <property type="evidence" value="ECO:0007669"/>
    <property type="project" value="InterPro"/>
</dbReference>
<dbReference type="CDD" id="cd03114">
    <property type="entry name" value="MMAA-like"/>
    <property type="match status" value="1"/>
</dbReference>
<evidence type="ECO:0000256" key="5">
    <source>
        <dbReference type="ARBA" id="ARBA00023186"/>
    </source>
</evidence>
<gene>
    <name evidence="8" type="ORF">SPIROBIBN47_150174</name>
</gene>